<gene>
    <name evidence="8" type="ORF">OHA16_37160</name>
</gene>
<evidence type="ECO:0000313" key="8">
    <source>
        <dbReference type="EMBL" id="WUQ88129.1"/>
    </source>
</evidence>
<dbReference type="InterPro" id="IPR001128">
    <property type="entry name" value="Cyt_P450"/>
</dbReference>
<evidence type="ECO:0000256" key="2">
    <source>
        <dbReference type="ARBA" id="ARBA00022617"/>
    </source>
</evidence>
<organism evidence="8 9">
    <name type="scientific">Kitasatospora purpeofusca</name>
    <dbReference type="NCBI Taxonomy" id="67352"/>
    <lineage>
        <taxon>Bacteria</taxon>
        <taxon>Bacillati</taxon>
        <taxon>Actinomycetota</taxon>
        <taxon>Actinomycetes</taxon>
        <taxon>Kitasatosporales</taxon>
        <taxon>Streptomycetaceae</taxon>
        <taxon>Kitasatospora</taxon>
    </lineage>
</organism>
<feature type="compositionally biased region" description="Pro residues" evidence="7">
    <location>
        <begin position="456"/>
        <end position="470"/>
    </location>
</feature>
<dbReference type="InterPro" id="IPR036396">
    <property type="entry name" value="Cyt_P450_sf"/>
</dbReference>
<dbReference type="Gene3D" id="1.10.630.10">
    <property type="entry name" value="Cytochrome P450"/>
    <property type="match status" value="1"/>
</dbReference>
<keyword evidence="5" id="KW-0408">Iron</keyword>
<dbReference type="Pfam" id="PF00067">
    <property type="entry name" value="p450"/>
    <property type="match status" value="1"/>
</dbReference>
<dbReference type="InterPro" id="IPR002401">
    <property type="entry name" value="Cyt_P450_E_grp-I"/>
</dbReference>
<proteinExistence type="inferred from homology"/>
<dbReference type="EMBL" id="CP108110">
    <property type="protein sequence ID" value="WUQ88129.1"/>
    <property type="molecule type" value="Genomic_DNA"/>
</dbReference>
<comment type="similarity">
    <text evidence="1">Belongs to the cytochrome P450 family.</text>
</comment>
<dbReference type="InterPro" id="IPR050196">
    <property type="entry name" value="Cytochrome_P450_Monoox"/>
</dbReference>
<sequence length="470" mass="51769">MSSSARDAAPPAYVHATLPGAVPLLGHLPALVRDPAALLAGLHRHGDLVELRLGPNRLVVPCHPELLRQVYADDRTFDKGGPIYGRFREILGNGVATCAHADHRRQRRMLQPEFRPDRVAAYAEVMTREAALLADSWRPGEVVDVFPSCYRFTLRVVTRTLLGTEVPDALAGRLQRAFETAFAGALRRVVRLPAGPRYRAAVRTLRSTVAELVRDHRAHGGDRTGLLAGLVAARDEDGTALSDAELHDQVVAMLLAGTETTASQLSWTLRLLTAHPDILAALHRELDEALPDGRPARWSDLPRLPYTDRVLTEALRLYPPGWVLLRTCTRAVELGGRTLPPGTQVVLSPYVAHHHPGIFADPARFDPDRWLPERAAALPRWAFAGFANGPRQCLGADFARTEAAIALATLLARRRPVAVSGRRRSDDRRSDDRLMRLTTVLRPHRLRLRVLDRRPPGPPSRPGPPLPAGD</sequence>
<evidence type="ECO:0000256" key="1">
    <source>
        <dbReference type="ARBA" id="ARBA00010617"/>
    </source>
</evidence>
<dbReference type="SUPFAM" id="SSF48264">
    <property type="entry name" value="Cytochrome P450"/>
    <property type="match status" value="1"/>
</dbReference>
<name>A0ABZ1UD88_9ACTN</name>
<evidence type="ECO:0000256" key="7">
    <source>
        <dbReference type="SAM" id="MobiDB-lite"/>
    </source>
</evidence>
<feature type="region of interest" description="Disordered" evidence="7">
    <location>
        <begin position="448"/>
        <end position="470"/>
    </location>
</feature>
<keyword evidence="3" id="KW-0479">Metal-binding</keyword>
<accession>A0ABZ1UD88</accession>
<dbReference type="Proteomes" id="UP001432222">
    <property type="component" value="Chromosome"/>
</dbReference>
<keyword evidence="9" id="KW-1185">Reference proteome</keyword>
<protein>
    <submittedName>
        <fullName evidence="8">Cytochrome P450</fullName>
    </submittedName>
</protein>
<evidence type="ECO:0000256" key="3">
    <source>
        <dbReference type="ARBA" id="ARBA00022723"/>
    </source>
</evidence>
<keyword evidence="2" id="KW-0349">Heme</keyword>
<evidence type="ECO:0000313" key="9">
    <source>
        <dbReference type="Proteomes" id="UP001432222"/>
    </source>
</evidence>
<dbReference type="RefSeq" id="WP_328958680.1">
    <property type="nucleotide sequence ID" value="NZ_CP108110.1"/>
</dbReference>
<evidence type="ECO:0000256" key="5">
    <source>
        <dbReference type="ARBA" id="ARBA00023004"/>
    </source>
</evidence>
<keyword evidence="6" id="KW-0503">Monooxygenase</keyword>
<dbReference type="PRINTS" id="PR00463">
    <property type="entry name" value="EP450I"/>
</dbReference>
<reference evidence="8" key="1">
    <citation type="submission" date="2022-10" db="EMBL/GenBank/DDBJ databases">
        <title>The complete genomes of actinobacterial strains from the NBC collection.</title>
        <authorList>
            <person name="Joergensen T.S."/>
            <person name="Alvarez Arevalo M."/>
            <person name="Sterndorff E.B."/>
            <person name="Faurdal D."/>
            <person name="Vuksanovic O."/>
            <person name="Mourched A.-S."/>
            <person name="Charusanti P."/>
            <person name="Shaw S."/>
            <person name="Blin K."/>
            <person name="Weber T."/>
        </authorList>
    </citation>
    <scope>NUCLEOTIDE SEQUENCE</scope>
    <source>
        <strain evidence="8">NBC_00222</strain>
    </source>
</reference>
<evidence type="ECO:0000256" key="4">
    <source>
        <dbReference type="ARBA" id="ARBA00023002"/>
    </source>
</evidence>
<keyword evidence="4" id="KW-0560">Oxidoreductase</keyword>
<dbReference type="PANTHER" id="PTHR24291">
    <property type="entry name" value="CYTOCHROME P450 FAMILY 4"/>
    <property type="match status" value="1"/>
</dbReference>
<dbReference type="PRINTS" id="PR00385">
    <property type="entry name" value="P450"/>
</dbReference>
<evidence type="ECO:0000256" key="6">
    <source>
        <dbReference type="ARBA" id="ARBA00023033"/>
    </source>
</evidence>
<dbReference type="PANTHER" id="PTHR24291:SF50">
    <property type="entry name" value="BIFUNCTIONAL ALBAFLAVENONE MONOOXYGENASE_TERPENE SYNTHASE"/>
    <property type="match status" value="1"/>
</dbReference>